<dbReference type="GO" id="GO:0051301">
    <property type="term" value="P:cell division"/>
    <property type="evidence" value="ECO:0007669"/>
    <property type="project" value="UniProtKB-KW"/>
</dbReference>
<proteinExistence type="inferred from homology"/>
<dbReference type="PIRSF" id="PIRSF003097">
    <property type="entry name" value="FtsX"/>
    <property type="match status" value="1"/>
</dbReference>
<feature type="transmembrane region" description="Helical" evidence="13">
    <location>
        <begin position="231"/>
        <end position="253"/>
    </location>
</feature>
<evidence type="ECO:0000256" key="12">
    <source>
        <dbReference type="PIRNR" id="PIRNR003097"/>
    </source>
</evidence>
<keyword evidence="17" id="KW-1185">Reference proteome</keyword>
<dbReference type="PANTHER" id="PTHR47755">
    <property type="entry name" value="CELL DIVISION PROTEIN FTSX"/>
    <property type="match status" value="1"/>
</dbReference>
<keyword evidence="8 13" id="KW-0812">Transmembrane</keyword>
<dbReference type="PANTHER" id="PTHR47755:SF1">
    <property type="entry name" value="CELL DIVISION PROTEIN FTSX"/>
    <property type="match status" value="1"/>
</dbReference>
<feature type="domain" description="ABC3 transporter permease C-terminal" evidence="14">
    <location>
        <begin position="177"/>
        <end position="297"/>
    </location>
</feature>
<dbReference type="InterPro" id="IPR003838">
    <property type="entry name" value="ABC3_permease_C"/>
</dbReference>
<evidence type="ECO:0000256" key="8">
    <source>
        <dbReference type="ARBA" id="ARBA00022692"/>
    </source>
</evidence>
<feature type="transmembrane region" description="Helical" evidence="13">
    <location>
        <begin position="273"/>
        <end position="292"/>
    </location>
</feature>
<dbReference type="GO" id="GO:0005886">
    <property type="term" value="C:plasma membrane"/>
    <property type="evidence" value="ECO:0007669"/>
    <property type="project" value="UniProtKB-SubCell"/>
</dbReference>
<feature type="domain" description="FtsX extracellular" evidence="15">
    <location>
        <begin position="58"/>
        <end position="147"/>
    </location>
</feature>
<feature type="transmembrane region" description="Helical" evidence="13">
    <location>
        <begin position="21"/>
        <end position="45"/>
    </location>
</feature>
<keyword evidence="5 12" id="KW-1003">Cell membrane</keyword>
<dbReference type="AlphaFoldDB" id="A0A1M6BCJ8"/>
<accession>A0A1M6BCJ8</accession>
<dbReference type="Pfam" id="PF02687">
    <property type="entry name" value="FtsX"/>
    <property type="match status" value="1"/>
</dbReference>
<comment type="subunit">
    <text evidence="3">Forms a membrane-associated complex with FtsE.</text>
</comment>
<dbReference type="Gene3D" id="3.30.70.3040">
    <property type="match status" value="1"/>
</dbReference>
<sequence length="298" mass="33843">MLENIRYFIRRAVRNMRQWPLLCTAAILTMAVALATVATFFLVVVNIEQLASNWTREIQVIAYLENPVSHRELPAITKKLEAFAEVEKVRYVSPDDAMKRFENRLADDASLLEGVNRNLLPASFELTLQPSFRNQDGIERVIEQLDNTLAVEDLRYGQKWLERFNDFVDMLRFVCLILGSFLIFAALFIVSNTIKLTLYARRDELEIMALVGATMRFIQIPFLLEGALQGLLGGLVSLGFLIISFKLILVRSLTSFWLTPADFDLLFLSPGQQGFLVFSGVVLGVLGSLTSLRRFVRI</sequence>
<keyword evidence="11 12" id="KW-0131">Cell cycle</keyword>
<evidence type="ECO:0000256" key="3">
    <source>
        <dbReference type="ARBA" id="ARBA00011160"/>
    </source>
</evidence>
<gene>
    <name evidence="16" type="ORF">SAMN02745165_00115</name>
</gene>
<evidence type="ECO:0000256" key="5">
    <source>
        <dbReference type="ARBA" id="ARBA00022475"/>
    </source>
</evidence>
<evidence type="ECO:0000256" key="7">
    <source>
        <dbReference type="ARBA" id="ARBA00022618"/>
    </source>
</evidence>
<keyword evidence="7 12" id="KW-0132">Cell division</keyword>
<protein>
    <recommendedName>
        <fullName evidence="4 12">Cell division protein FtsX</fullName>
    </recommendedName>
</protein>
<dbReference type="Proteomes" id="UP000184171">
    <property type="component" value="Unassembled WGS sequence"/>
</dbReference>
<dbReference type="GO" id="GO:0032153">
    <property type="term" value="C:cell division site"/>
    <property type="evidence" value="ECO:0007669"/>
    <property type="project" value="TreeGrafter"/>
</dbReference>
<dbReference type="STRING" id="1122189.SAMN02745165_00115"/>
<dbReference type="InterPro" id="IPR047590">
    <property type="entry name" value="FtsX_proteobact-type"/>
</dbReference>
<evidence type="ECO:0000256" key="11">
    <source>
        <dbReference type="ARBA" id="ARBA00023306"/>
    </source>
</evidence>
<dbReference type="OrthoDB" id="9813411at2"/>
<comment type="similarity">
    <text evidence="2 12">Belongs to the ABC-4 integral membrane protein family. FtsX subfamily.</text>
</comment>
<evidence type="ECO:0000256" key="4">
    <source>
        <dbReference type="ARBA" id="ARBA00021907"/>
    </source>
</evidence>
<keyword evidence="10 12" id="KW-0472">Membrane</keyword>
<evidence type="ECO:0000256" key="2">
    <source>
        <dbReference type="ARBA" id="ARBA00007379"/>
    </source>
</evidence>
<evidence type="ECO:0000313" key="16">
    <source>
        <dbReference type="EMBL" id="SHI46288.1"/>
    </source>
</evidence>
<dbReference type="InterPro" id="IPR004513">
    <property type="entry name" value="FtsX"/>
</dbReference>
<dbReference type="EMBL" id="FQZT01000001">
    <property type="protein sequence ID" value="SHI46288.1"/>
    <property type="molecule type" value="Genomic_DNA"/>
</dbReference>
<keyword evidence="6" id="KW-0997">Cell inner membrane</keyword>
<evidence type="ECO:0000313" key="17">
    <source>
        <dbReference type="Proteomes" id="UP000184171"/>
    </source>
</evidence>
<evidence type="ECO:0000256" key="6">
    <source>
        <dbReference type="ARBA" id="ARBA00022519"/>
    </source>
</evidence>
<comment type="subcellular location">
    <subcellularLocation>
        <location evidence="1">Cell inner membrane</location>
        <topology evidence="1">Multi-pass membrane protein</topology>
    </subcellularLocation>
</comment>
<dbReference type="NCBIfam" id="TIGR00439">
    <property type="entry name" value="FtsX_Gneg"/>
    <property type="match status" value="1"/>
</dbReference>
<reference evidence="16 17" key="1">
    <citation type="submission" date="2016-11" db="EMBL/GenBank/DDBJ databases">
        <authorList>
            <person name="Jaros S."/>
            <person name="Januszkiewicz K."/>
            <person name="Wedrychowicz H."/>
        </authorList>
    </citation>
    <scope>NUCLEOTIDE SEQUENCE [LARGE SCALE GENOMIC DNA]</scope>
    <source>
        <strain evidence="16 17">DSM 5091</strain>
    </source>
</reference>
<evidence type="ECO:0000256" key="9">
    <source>
        <dbReference type="ARBA" id="ARBA00022989"/>
    </source>
</evidence>
<organism evidence="16 17">
    <name type="scientific">Malonomonas rubra DSM 5091</name>
    <dbReference type="NCBI Taxonomy" id="1122189"/>
    <lineage>
        <taxon>Bacteria</taxon>
        <taxon>Pseudomonadati</taxon>
        <taxon>Thermodesulfobacteriota</taxon>
        <taxon>Desulfuromonadia</taxon>
        <taxon>Desulfuromonadales</taxon>
        <taxon>Geopsychrobacteraceae</taxon>
        <taxon>Malonomonas</taxon>
    </lineage>
</organism>
<feature type="transmembrane region" description="Helical" evidence="13">
    <location>
        <begin position="170"/>
        <end position="191"/>
    </location>
</feature>
<dbReference type="RefSeq" id="WP_084091620.1">
    <property type="nucleotide sequence ID" value="NZ_FQZT01000001.1"/>
</dbReference>
<dbReference type="Pfam" id="PF18075">
    <property type="entry name" value="FtsX_ECD"/>
    <property type="match status" value="1"/>
</dbReference>
<evidence type="ECO:0000256" key="13">
    <source>
        <dbReference type="SAM" id="Phobius"/>
    </source>
</evidence>
<keyword evidence="9 13" id="KW-1133">Transmembrane helix</keyword>
<evidence type="ECO:0000259" key="15">
    <source>
        <dbReference type="Pfam" id="PF18075"/>
    </source>
</evidence>
<evidence type="ECO:0000256" key="1">
    <source>
        <dbReference type="ARBA" id="ARBA00004429"/>
    </source>
</evidence>
<evidence type="ECO:0000256" key="10">
    <source>
        <dbReference type="ARBA" id="ARBA00023136"/>
    </source>
</evidence>
<dbReference type="InterPro" id="IPR040690">
    <property type="entry name" value="FtsX_ECD"/>
</dbReference>
<evidence type="ECO:0000259" key="14">
    <source>
        <dbReference type="Pfam" id="PF02687"/>
    </source>
</evidence>
<name>A0A1M6BCJ8_MALRU</name>